<proteinExistence type="predicted"/>
<organism evidence="1 2">
    <name type="scientific">Gossypium trilobum</name>
    <dbReference type="NCBI Taxonomy" id="34281"/>
    <lineage>
        <taxon>Eukaryota</taxon>
        <taxon>Viridiplantae</taxon>
        <taxon>Streptophyta</taxon>
        <taxon>Embryophyta</taxon>
        <taxon>Tracheophyta</taxon>
        <taxon>Spermatophyta</taxon>
        <taxon>Magnoliopsida</taxon>
        <taxon>eudicotyledons</taxon>
        <taxon>Gunneridae</taxon>
        <taxon>Pentapetalae</taxon>
        <taxon>rosids</taxon>
        <taxon>malvids</taxon>
        <taxon>Malvales</taxon>
        <taxon>Malvaceae</taxon>
        <taxon>Malvoideae</taxon>
        <taxon>Gossypium</taxon>
    </lineage>
</organism>
<dbReference type="Proteomes" id="UP000593568">
    <property type="component" value="Unassembled WGS sequence"/>
</dbReference>
<evidence type="ECO:0000313" key="2">
    <source>
        <dbReference type="Proteomes" id="UP000593568"/>
    </source>
</evidence>
<accession>A0A7J9DJP3</accession>
<dbReference type="AlphaFoldDB" id="A0A7J9DJP3"/>
<gene>
    <name evidence="1" type="ORF">Gotri_023672</name>
</gene>
<comment type="caution">
    <text evidence="1">The sequence shown here is derived from an EMBL/GenBank/DDBJ whole genome shotgun (WGS) entry which is preliminary data.</text>
</comment>
<keyword evidence="2" id="KW-1185">Reference proteome</keyword>
<reference evidence="1 2" key="1">
    <citation type="journal article" date="2019" name="Genome Biol. Evol.">
        <title>Insights into the evolution of the New World diploid cottons (Gossypium, subgenus Houzingenia) based on genome sequencing.</title>
        <authorList>
            <person name="Grover C.E."/>
            <person name="Arick M.A. 2nd"/>
            <person name="Thrash A."/>
            <person name="Conover J.L."/>
            <person name="Sanders W.S."/>
            <person name="Peterson D.G."/>
            <person name="Frelichowski J.E."/>
            <person name="Scheffler J.A."/>
            <person name="Scheffler B.E."/>
            <person name="Wendel J.F."/>
        </authorList>
    </citation>
    <scope>NUCLEOTIDE SEQUENCE [LARGE SCALE GENOMIC DNA]</scope>
    <source>
        <strain evidence="1">8</strain>
        <tissue evidence="1">Leaf</tissue>
    </source>
</reference>
<dbReference type="EMBL" id="JABEZW010000003">
    <property type="protein sequence ID" value="MBA0760962.1"/>
    <property type="molecule type" value="Genomic_DNA"/>
</dbReference>
<name>A0A7J9DJP3_9ROSI</name>
<evidence type="ECO:0000313" key="1">
    <source>
        <dbReference type="EMBL" id="MBA0760962.1"/>
    </source>
</evidence>
<protein>
    <submittedName>
        <fullName evidence="1">Uncharacterized protein</fullName>
    </submittedName>
</protein>
<sequence>MGIRKVILEMDNLDAIQMLQNSM</sequence>